<dbReference type="Pfam" id="PF19951">
    <property type="entry name" value="DUF6413"/>
    <property type="match status" value="1"/>
</dbReference>
<accession>A0A6P8AS38</accession>
<dbReference type="Proteomes" id="UP000515153">
    <property type="component" value="Unplaced"/>
</dbReference>
<sequence>MRYYILLFLLPVFVSAQPPPVSPKRPVTPRTGALCCASSGIADPTYTCKNMGLDSFCCTAKPNFKARGCDGLGGIASTGRSVKGFPPPNGECGWTGFIGCA</sequence>
<evidence type="ECO:0000256" key="1">
    <source>
        <dbReference type="SAM" id="SignalP"/>
    </source>
</evidence>
<proteinExistence type="predicted"/>
<keyword evidence="2" id="KW-1185">Reference proteome</keyword>
<dbReference type="KEGG" id="pgri:PgNI_10000"/>
<dbReference type="AlphaFoldDB" id="A0A6P8AS38"/>
<feature type="signal peptide" evidence="1">
    <location>
        <begin position="1"/>
        <end position="16"/>
    </location>
</feature>
<organism evidence="2 3">
    <name type="scientific">Pyricularia grisea</name>
    <name type="common">Crabgrass-specific blast fungus</name>
    <name type="synonym">Magnaporthe grisea</name>
    <dbReference type="NCBI Taxonomy" id="148305"/>
    <lineage>
        <taxon>Eukaryota</taxon>
        <taxon>Fungi</taxon>
        <taxon>Dikarya</taxon>
        <taxon>Ascomycota</taxon>
        <taxon>Pezizomycotina</taxon>
        <taxon>Sordariomycetes</taxon>
        <taxon>Sordariomycetidae</taxon>
        <taxon>Magnaporthales</taxon>
        <taxon>Pyriculariaceae</taxon>
        <taxon>Pyricularia</taxon>
    </lineage>
</organism>
<dbReference type="RefSeq" id="XP_030977721.1">
    <property type="nucleotide sequence ID" value="XM_031129981.1"/>
</dbReference>
<reference evidence="3" key="3">
    <citation type="submission" date="2025-08" db="UniProtKB">
        <authorList>
            <consortium name="RefSeq"/>
        </authorList>
    </citation>
    <scope>IDENTIFICATION</scope>
    <source>
        <strain evidence="3">NI907</strain>
    </source>
</reference>
<dbReference type="InterPro" id="IPR045634">
    <property type="entry name" value="DUF6413"/>
</dbReference>
<dbReference type="GeneID" id="41964889"/>
<keyword evidence="1" id="KW-0732">Signal</keyword>
<protein>
    <recommendedName>
        <fullName evidence="4">Hydrophobin-like protein</fullName>
    </recommendedName>
</protein>
<feature type="chain" id="PRO_5027760227" description="Hydrophobin-like protein" evidence="1">
    <location>
        <begin position="17"/>
        <end position="101"/>
    </location>
</feature>
<gene>
    <name evidence="3" type="ORF">PgNI_10000</name>
</gene>
<reference evidence="3" key="1">
    <citation type="journal article" date="2019" name="Mol. Biol. Evol.">
        <title>Blast fungal genomes show frequent chromosomal changes, gene gains and losses, and effector gene turnover.</title>
        <authorList>
            <person name="Gomez Luciano L.B."/>
            <person name="Jason Tsai I."/>
            <person name="Chuma I."/>
            <person name="Tosa Y."/>
            <person name="Chen Y.H."/>
            <person name="Li J.Y."/>
            <person name="Li M.Y."/>
            <person name="Jade Lu M.Y."/>
            <person name="Nakayashiki H."/>
            <person name="Li W.H."/>
        </authorList>
    </citation>
    <scope>NUCLEOTIDE SEQUENCE</scope>
    <source>
        <strain evidence="3">NI907</strain>
    </source>
</reference>
<evidence type="ECO:0008006" key="4">
    <source>
        <dbReference type="Google" id="ProtNLM"/>
    </source>
</evidence>
<reference evidence="3" key="2">
    <citation type="submission" date="2019-10" db="EMBL/GenBank/DDBJ databases">
        <authorList>
            <consortium name="NCBI Genome Project"/>
        </authorList>
    </citation>
    <scope>NUCLEOTIDE SEQUENCE</scope>
    <source>
        <strain evidence="3">NI907</strain>
    </source>
</reference>
<evidence type="ECO:0000313" key="3">
    <source>
        <dbReference type="RefSeq" id="XP_030977721.1"/>
    </source>
</evidence>
<evidence type="ECO:0000313" key="2">
    <source>
        <dbReference type="Proteomes" id="UP000515153"/>
    </source>
</evidence>
<name>A0A6P8AS38_PYRGI</name>